<gene>
    <name evidence="2" type="ORF">KHC33_03340</name>
</gene>
<accession>A0A8E7AY67</accession>
<dbReference type="InterPro" id="IPR012547">
    <property type="entry name" value="PDDEXK_9"/>
</dbReference>
<name>A0A8E7AY67_9EURY</name>
<reference evidence="2 3" key="1">
    <citation type="submission" date="2021-05" db="EMBL/GenBank/DDBJ databases">
        <title>A novel Methanospirillum isolate from a pyrite-forming mixed culture.</title>
        <authorList>
            <person name="Bunk B."/>
            <person name="Sproer C."/>
            <person name="Spring S."/>
            <person name="Pester M."/>
        </authorList>
    </citation>
    <scope>NUCLEOTIDE SEQUENCE [LARGE SCALE GENOMIC DNA]</scope>
    <source>
        <strain evidence="2 3">J.3.6.1-F.2.7.3</strain>
    </source>
</reference>
<evidence type="ECO:0000259" key="1">
    <source>
        <dbReference type="Pfam" id="PF09820"/>
    </source>
</evidence>
<dbReference type="AlphaFoldDB" id="A0A8E7AY67"/>
<dbReference type="PANTHER" id="PTHR34825">
    <property type="entry name" value="CONSERVED PROTEIN, WITH A WEAK D-GALACTARATE DEHYDRATASE/ALTRONATE HYDROLASE DOMAIN"/>
    <property type="match status" value="1"/>
</dbReference>
<dbReference type="InterPro" id="IPR018631">
    <property type="entry name" value="AAA-ATPase-like_dom"/>
</dbReference>
<keyword evidence="3" id="KW-1185">Reference proteome</keyword>
<dbReference type="Pfam" id="PF08011">
    <property type="entry name" value="PDDEXK_9"/>
    <property type="match status" value="1"/>
</dbReference>
<dbReference type="Proteomes" id="UP000680656">
    <property type="component" value="Chromosome"/>
</dbReference>
<dbReference type="KEGG" id="mrtj:KHC33_03340"/>
<feature type="domain" description="AAA-ATPase-like" evidence="1">
    <location>
        <begin position="6"/>
        <end position="225"/>
    </location>
</feature>
<organism evidence="2 3">
    <name type="scientific">Methanospirillum purgamenti</name>
    <dbReference type="NCBI Taxonomy" id="2834276"/>
    <lineage>
        <taxon>Archaea</taxon>
        <taxon>Methanobacteriati</taxon>
        <taxon>Methanobacteriota</taxon>
        <taxon>Stenosarchaea group</taxon>
        <taxon>Methanomicrobia</taxon>
        <taxon>Methanomicrobiales</taxon>
        <taxon>Methanospirillaceae</taxon>
        <taxon>Methanospirillum</taxon>
    </lineage>
</organism>
<protein>
    <submittedName>
        <fullName evidence="2">AAA family ATPase</fullName>
    </submittedName>
</protein>
<dbReference type="PANTHER" id="PTHR34825:SF2">
    <property type="entry name" value="AAA-ATPASE-LIKE DOMAIN-CONTAINING PROTEIN"/>
    <property type="match status" value="1"/>
</dbReference>
<dbReference type="RefSeq" id="WP_214420362.1">
    <property type="nucleotide sequence ID" value="NZ_CP075546.1"/>
</dbReference>
<dbReference type="EMBL" id="CP075546">
    <property type="protein sequence ID" value="QVV89570.1"/>
    <property type="molecule type" value="Genomic_DNA"/>
</dbReference>
<evidence type="ECO:0000313" key="2">
    <source>
        <dbReference type="EMBL" id="QVV89570.1"/>
    </source>
</evidence>
<proteinExistence type="predicted"/>
<dbReference type="GeneID" id="65096186"/>
<dbReference type="Pfam" id="PF09820">
    <property type="entry name" value="AAA-ATPase_like"/>
    <property type="match status" value="1"/>
</dbReference>
<evidence type="ECO:0000313" key="3">
    <source>
        <dbReference type="Proteomes" id="UP000680656"/>
    </source>
</evidence>
<sequence length="575" mass="68089">MERRIPYGICNYQEAILKKAYLIDKTSYIQKLETIQNPVFLRPRRFGKSLFCSMLQYYYDRSYVNSFEEIFGESWIGTHPTSSHNQYIVLNLDFSVIHISDLVSDIEEEFEVYCNNCLKMLKIQYSVLLETLPDINPDISSSTNLALMLQYLKATGISQLYVIIDEYDNFANQCITSYQDFLYEEFTAEDSFLRTFFNVLKQGRQNGAIAQIFITGVFPITIDDLASGYNIGTFLTLDPEFEHMIGFTQKEVNNLLDCIYNDYGFDISTKPMVLDVIKSQYDGYHIVRTDGQALYNPTMVMFFLRLFCSSGNIPNQLTDLNLRTDLGWIKRITCMRSDDTEVFIRDLTLQDSISFDEEYLVTKFNMLQFFQKGYYPISFFYLGLLTRKDEFSLTIPNLNVRKIITEYLNELYHIDVSTRYEEMMRKFVSHPDLPKLFADYWELYVSQLPEVLFMQVGENFYRATFYELCSRYLSKWFTWNIERSYPKGRSDLEFVGKYNEKFAHIRIIIEFKYLSNAEFRKHYDKLENFSLQEEDKNQLARYVEGLIKENPELQIEQYVIYCFGNIGFRVFDLKN</sequence>